<proteinExistence type="predicted"/>
<dbReference type="Gene3D" id="3.90.320.10">
    <property type="match status" value="1"/>
</dbReference>
<dbReference type="EMBL" id="LR796630">
    <property type="protein sequence ID" value="CAB4156005.1"/>
    <property type="molecule type" value="Genomic_DNA"/>
</dbReference>
<dbReference type="SUPFAM" id="SSF52980">
    <property type="entry name" value="Restriction endonuclease-like"/>
    <property type="match status" value="1"/>
</dbReference>
<evidence type="ECO:0000313" key="2">
    <source>
        <dbReference type="EMBL" id="CAB4156005.1"/>
    </source>
</evidence>
<feature type="domain" description="YqaJ viral recombinase" evidence="1">
    <location>
        <begin position="13"/>
        <end position="157"/>
    </location>
</feature>
<gene>
    <name evidence="2" type="ORF">UFOVP674_42</name>
</gene>
<dbReference type="PANTHER" id="PTHR46609">
    <property type="entry name" value="EXONUCLEASE, PHAGE-TYPE/RECB, C-TERMINAL DOMAIN-CONTAINING PROTEIN"/>
    <property type="match status" value="1"/>
</dbReference>
<dbReference type="CDD" id="cd22343">
    <property type="entry name" value="PDDEXK_lambda_exonuclease-like"/>
    <property type="match status" value="1"/>
</dbReference>
<organism evidence="2">
    <name type="scientific">uncultured Caudovirales phage</name>
    <dbReference type="NCBI Taxonomy" id="2100421"/>
    <lineage>
        <taxon>Viruses</taxon>
        <taxon>Duplodnaviria</taxon>
        <taxon>Heunggongvirae</taxon>
        <taxon>Uroviricota</taxon>
        <taxon>Caudoviricetes</taxon>
        <taxon>Peduoviridae</taxon>
        <taxon>Maltschvirus</taxon>
        <taxon>Maltschvirus maltsch</taxon>
    </lineage>
</organism>
<dbReference type="InterPro" id="IPR019080">
    <property type="entry name" value="YqaJ_viral_recombinase"/>
</dbReference>
<protein>
    <submittedName>
        <fullName evidence="2">Phage_rel_nuc, putative phage-type endonuclease</fullName>
    </submittedName>
</protein>
<keyword evidence="2" id="KW-0255">Endonuclease</keyword>
<dbReference type="InterPro" id="IPR011335">
    <property type="entry name" value="Restrct_endonuc-II-like"/>
</dbReference>
<accession>A0A6J5NFL3</accession>
<dbReference type="InterPro" id="IPR051703">
    <property type="entry name" value="NF-kappa-B_Signaling_Reg"/>
</dbReference>
<dbReference type="GO" id="GO:0004519">
    <property type="term" value="F:endonuclease activity"/>
    <property type="evidence" value="ECO:0007669"/>
    <property type="project" value="UniProtKB-KW"/>
</dbReference>
<reference evidence="2" key="1">
    <citation type="submission" date="2020-04" db="EMBL/GenBank/DDBJ databases">
        <authorList>
            <person name="Chiriac C."/>
            <person name="Salcher M."/>
            <person name="Ghai R."/>
            <person name="Kavagutti S V."/>
        </authorList>
    </citation>
    <scope>NUCLEOTIDE SEQUENCE</scope>
</reference>
<dbReference type="PANTHER" id="PTHR46609:SF8">
    <property type="entry name" value="YQAJ VIRAL RECOMBINASE DOMAIN-CONTAINING PROTEIN"/>
    <property type="match status" value="1"/>
</dbReference>
<sequence>MIIHNNIEQGTSEWHAIRKGKPTASNFSKIVTAAKCELSKSADGYINDLIGETFAPDFEPEFQGNWMTRRGTELEPQARLAFQAYTARDVEQVGFVTHDNGILGCSPDGLILEAGQYVAGLEIKCPAPGTHVEYVRTGGLPDTYKQQVHGAMVVTGLRQWHFWSYFPGMQPHYVLVTWDDYTSKMAETLFKFCEQYQKVYNEVTPKLKTN</sequence>
<evidence type="ECO:0000259" key="1">
    <source>
        <dbReference type="Pfam" id="PF09588"/>
    </source>
</evidence>
<dbReference type="Pfam" id="PF09588">
    <property type="entry name" value="YqaJ"/>
    <property type="match status" value="1"/>
</dbReference>
<keyword evidence="2" id="KW-0540">Nuclease</keyword>
<keyword evidence="2" id="KW-0378">Hydrolase</keyword>
<dbReference type="InterPro" id="IPR011604">
    <property type="entry name" value="PDDEXK-like_dom_sf"/>
</dbReference>
<name>A0A6J5NFL3_9CAUD</name>